<reference evidence="3 4" key="1">
    <citation type="submission" date="2020-08" db="EMBL/GenBank/DDBJ databases">
        <title>A Genomic Blueprint of the Chicken Gut Microbiome.</title>
        <authorList>
            <person name="Gilroy R."/>
            <person name="Ravi A."/>
            <person name="Getino M."/>
            <person name="Pursley I."/>
            <person name="Horton D.L."/>
            <person name="Alikhan N.-F."/>
            <person name="Baker D."/>
            <person name="Gharbi K."/>
            <person name="Hall N."/>
            <person name="Watson M."/>
            <person name="Adriaenssens E.M."/>
            <person name="Foster-Nyarko E."/>
            <person name="Jarju S."/>
            <person name="Secka A."/>
            <person name="Antonio M."/>
            <person name="Oren A."/>
            <person name="Chaudhuri R."/>
            <person name="La Ragione R.M."/>
            <person name="Hildebrand F."/>
            <person name="Pallen M.J."/>
        </authorList>
    </citation>
    <scope>NUCLEOTIDE SEQUENCE [LARGE SCALE GENOMIC DNA]</scope>
    <source>
        <strain evidence="3 4">Sa4CUA7</strain>
    </source>
</reference>
<evidence type="ECO:0000313" key="3">
    <source>
        <dbReference type="EMBL" id="MBD7956601.1"/>
    </source>
</evidence>
<dbReference type="Proteomes" id="UP000648352">
    <property type="component" value="Unassembled WGS sequence"/>
</dbReference>
<evidence type="ECO:0000259" key="2">
    <source>
        <dbReference type="Pfam" id="PF01551"/>
    </source>
</evidence>
<protein>
    <submittedName>
        <fullName evidence="3">M23 family metallopeptidase</fullName>
    </submittedName>
</protein>
<feature type="signal peptide" evidence="1">
    <location>
        <begin position="1"/>
        <end position="30"/>
    </location>
</feature>
<sequence>MPRRSTAGSALVTAFLLVLVLAGGPAAAGAAPAAAVSALPVGEWAWPMAGARLEAPFRAPAHRYGPGHRGIDLAAAGSRQVVAPADGVVAFVGDVAGRPVMTIDQGGGLVTTFEPVAAVVGAGQAITRGETVAHLASGGHTRDGALHVGVRLHGEYLNPMLLFADVPRAVLLPVFSAVDDDRVAGPVVDHVAEHPGFHVVVVAVDGDRPDLAAHVDVIPIAGDRQRADGGGLEVVVLPGEARR</sequence>
<dbReference type="EMBL" id="JACSQP010000002">
    <property type="protein sequence ID" value="MBD7956601.1"/>
    <property type="molecule type" value="Genomic_DNA"/>
</dbReference>
<keyword evidence="1" id="KW-0732">Signal</keyword>
<dbReference type="RefSeq" id="WP_191717633.1">
    <property type="nucleotide sequence ID" value="NZ_JACSQP010000002.1"/>
</dbReference>
<feature type="chain" id="PRO_5047091909" evidence="1">
    <location>
        <begin position="31"/>
        <end position="243"/>
    </location>
</feature>
<proteinExistence type="predicted"/>
<dbReference type="Gene3D" id="2.70.70.10">
    <property type="entry name" value="Glucose Permease (Domain IIA)"/>
    <property type="match status" value="1"/>
</dbReference>
<dbReference type="SUPFAM" id="SSF51261">
    <property type="entry name" value="Duplicated hybrid motif"/>
    <property type="match status" value="1"/>
</dbReference>
<evidence type="ECO:0000256" key="1">
    <source>
        <dbReference type="SAM" id="SignalP"/>
    </source>
</evidence>
<dbReference type="PANTHER" id="PTHR21666">
    <property type="entry name" value="PEPTIDASE-RELATED"/>
    <property type="match status" value="1"/>
</dbReference>
<accession>A0ABR8RZF6</accession>
<dbReference type="InterPro" id="IPR011055">
    <property type="entry name" value="Dup_hybrid_motif"/>
</dbReference>
<gene>
    <name evidence="3" type="ORF">H9651_03010</name>
</gene>
<comment type="caution">
    <text evidence="3">The sequence shown here is derived from an EMBL/GenBank/DDBJ whole genome shotgun (WGS) entry which is preliminary data.</text>
</comment>
<keyword evidence="4" id="KW-1185">Reference proteome</keyword>
<name>A0ABR8RZF6_9MICO</name>
<evidence type="ECO:0000313" key="4">
    <source>
        <dbReference type="Proteomes" id="UP000648352"/>
    </source>
</evidence>
<dbReference type="PANTHER" id="PTHR21666:SF270">
    <property type="entry name" value="MUREIN HYDROLASE ACTIVATOR ENVC"/>
    <property type="match status" value="1"/>
</dbReference>
<organism evidence="3 4">
    <name type="scientific">Microbacterium pullorum</name>
    <dbReference type="NCBI Taxonomy" id="2762236"/>
    <lineage>
        <taxon>Bacteria</taxon>
        <taxon>Bacillati</taxon>
        <taxon>Actinomycetota</taxon>
        <taxon>Actinomycetes</taxon>
        <taxon>Micrococcales</taxon>
        <taxon>Microbacteriaceae</taxon>
        <taxon>Microbacterium</taxon>
    </lineage>
</organism>
<dbReference type="CDD" id="cd12797">
    <property type="entry name" value="M23_peptidase"/>
    <property type="match status" value="1"/>
</dbReference>
<dbReference type="Pfam" id="PF01551">
    <property type="entry name" value="Peptidase_M23"/>
    <property type="match status" value="1"/>
</dbReference>
<dbReference type="InterPro" id="IPR050570">
    <property type="entry name" value="Cell_wall_metabolism_enzyme"/>
</dbReference>
<dbReference type="InterPro" id="IPR016047">
    <property type="entry name" value="M23ase_b-sheet_dom"/>
</dbReference>
<feature type="domain" description="M23ase beta-sheet core" evidence="2">
    <location>
        <begin position="67"/>
        <end position="159"/>
    </location>
</feature>